<accession>A0A1B9GWX4</accession>
<proteinExistence type="predicted"/>
<protein>
    <submittedName>
        <fullName evidence="1">Uncharacterized protein</fullName>
    </submittedName>
</protein>
<dbReference type="EMBL" id="KI669498">
    <property type="protein sequence ID" value="OCF35523.1"/>
    <property type="molecule type" value="Genomic_DNA"/>
</dbReference>
<dbReference type="Proteomes" id="UP000092666">
    <property type="component" value="Unassembled WGS sequence"/>
</dbReference>
<evidence type="ECO:0000313" key="1">
    <source>
        <dbReference type="EMBL" id="OCF35523.1"/>
    </source>
</evidence>
<reference evidence="2" key="2">
    <citation type="submission" date="2013-12" db="EMBL/GenBank/DDBJ databases">
        <title>Evolution of pathogenesis and genome organization in the Tremellales.</title>
        <authorList>
            <person name="Cuomo C."/>
            <person name="Litvintseva A."/>
            <person name="Heitman J."/>
            <person name="Chen Y."/>
            <person name="Sun S."/>
            <person name="Springer D."/>
            <person name="Dromer F."/>
            <person name="Young S."/>
            <person name="Zeng Q."/>
            <person name="Chapman S."/>
            <person name="Gujja S."/>
            <person name="Saif S."/>
            <person name="Birren B."/>
        </authorList>
    </citation>
    <scope>NUCLEOTIDE SEQUENCE [LARGE SCALE GENOMIC DNA]</scope>
    <source>
        <strain evidence="2">BCC8398</strain>
    </source>
</reference>
<dbReference type="AlphaFoldDB" id="A0A1B9GWX4"/>
<dbReference type="STRING" id="1296120.A0A1B9GWX4"/>
<name>A0A1B9GWX4_9TREE</name>
<organism evidence="1 2">
    <name type="scientific">Kwoniella heveanensis BCC8398</name>
    <dbReference type="NCBI Taxonomy" id="1296120"/>
    <lineage>
        <taxon>Eukaryota</taxon>
        <taxon>Fungi</taxon>
        <taxon>Dikarya</taxon>
        <taxon>Basidiomycota</taxon>
        <taxon>Agaricomycotina</taxon>
        <taxon>Tremellomycetes</taxon>
        <taxon>Tremellales</taxon>
        <taxon>Cryptococcaceae</taxon>
        <taxon>Kwoniella</taxon>
    </lineage>
</organism>
<evidence type="ECO:0000313" key="2">
    <source>
        <dbReference type="Proteomes" id="UP000092666"/>
    </source>
</evidence>
<reference evidence="1 2" key="1">
    <citation type="submission" date="2013-07" db="EMBL/GenBank/DDBJ databases">
        <title>The Genome Sequence of Cryptococcus heveanensis BCC8398.</title>
        <authorList>
            <consortium name="The Broad Institute Genome Sequencing Platform"/>
            <person name="Cuomo C."/>
            <person name="Litvintseva A."/>
            <person name="Chen Y."/>
            <person name="Heitman J."/>
            <person name="Sun S."/>
            <person name="Springer D."/>
            <person name="Dromer F."/>
            <person name="Young S.K."/>
            <person name="Zeng Q."/>
            <person name="Gargeya S."/>
            <person name="Fitzgerald M."/>
            <person name="Abouelleil A."/>
            <person name="Alvarado L."/>
            <person name="Berlin A.M."/>
            <person name="Chapman S.B."/>
            <person name="Dewar J."/>
            <person name="Goldberg J."/>
            <person name="Griggs A."/>
            <person name="Gujja S."/>
            <person name="Hansen M."/>
            <person name="Howarth C."/>
            <person name="Imamovic A."/>
            <person name="Larimer J."/>
            <person name="McCowan C."/>
            <person name="Murphy C."/>
            <person name="Pearson M."/>
            <person name="Priest M."/>
            <person name="Roberts A."/>
            <person name="Saif S."/>
            <person name="Shea T."/>
            <person name="Sykes S."/>
            <person name="Wortman J."/>
            <person name="Nusbaum C."/>
            <person name="Birren B."/>
        </authorList>
    </citation>
    <scope>NUCLEOTIDE SEQUENCE [LARGE SCALE GENOMIC DNA]</scope>
    <source>
        <strain evidence="1 2">BCC8398</strain>
    </source>
</reference>
<keyword evidence="2" id="KW-1185">Reference proteome</keyword>
<sequence length="141" mass="15353">MAVARVDRLDRIGQTAKSKRGKKRATGRRGTVDEYEYLVASIGRLLIRVDDKSAEATTLLRQLILATPDHLALAKSLQSTIIVFRTKLENSIDEAWVGREDILREVVESGGTGLEGGEMEKALAAVKPKVGVWKGLGVLLA</sequence>
<gene>
    <name evidence="1" type="ORF">I316_02575</name>
</gene>